<protein>
    <submittedName>
        <fullName evidence="2">Uncharacterized protein</fullName>
    </submittedName>
</protein>
<accession>A0A2S0JZ73</accession>
<feature type="transmembrane region" description="Helical" evidence="1">
    <location>
        <begin position="19"/>
        <end position="40"/>
    </location>
</feature>
<dbReference type="Proteomes" id="UP000255295">
    <property type="component" value="Unassembled WGS sequence"/>
</dbReference>
<keyword evidence="1" id="KW-0812">Transmembrane</keyword>
<dbReference type="Proteomes" id="UP000238825">
    <property type="component" value="Chromosome"/>
</dbReference>
<keyword evidence="1" id="KW-1133">Transmembrane helix</keyword>
<evidence type="ECO:0000313" key="2">
    <source>
        <dbReference type="EMBL" id="AVK96396.1"/>
    </source>
</evidence>
<reference evidence="2 4" key="1">
    <citation type="submission" date="2017-03" db="EMBL/GenBank/DDBJ databases">
        <title>The whole genome sequencing and assembly of Lysinibacillus sphaericus DSM 28T strain.</title>
        <authorList>
            <person name="Lee Y.-J."/>
            <person name="Yi H."/>
            <person name="Bahn Y.-S."/>
            <person name="Kim J.F."/>
            <person name="Lee D.-W."/>
        </authorList>
    </citation>
    <scope>NUCLEOTIDE SEQUENCE [LARGE SCALE GENOMIC DNA]</scope>
    <source>
        <strain evidence="2 4">DSM 28</strain>
    </source>
</reference>
<dbReference type="RefSeq" id="WP_024361183.1">
    <property type="nucleotide sequence ID" value="NZ_BJNS01000013.1"/>
</dbReference>
<organism evidence="2 4">
    <name type="scientific">Lysinibacillus sphaericus</name>
    <name type="common">Bacillus sphaericus</name>
    <dbReference type="NCBI Taxonomy" id="1421"/>
    <lineage>
        <taxon>Bacteria</taxon>
        <taxon>Bacillati</taxon>
        <taxon>Bacillota</taxon>
        <taxon>Bacilli</taxon>
        <taxon>Bacillales</taxon>
        <taxon>Bacillaceae</taxon>
        <taxon>Lysinibacillus</taxon>
    </lineage>
</organism>
<keyword evidence="1" id="KW-0472">Membrane</keyword>
<name>A0A2S0JZ73_LYSSH</name>
<dbReference type="AlphaFoldDB" id="A0A2S0JZ73"/>
<dbReference type="EMBL" id="UFSZ01000001">
    <property type="protein sequence ID" value="SUV17816.1"/>
    <property type="molecule type" value="Genomic_DNA"/>
</dbReference>
<gene>
    <name evidence="2" type="ORF">LS41612_09085</name>
    <name evidence="3" type="ORF">NCTC10338_02927</name>
</gene>
<feature type="transmembrane region" description="Helical" evidence="1">
    <location>
        <begin position="47"/>
        <end position="66"/>
    </location>
</feature>
<dbReference type="EMBL" id="CP019980">
    <property type="protein sequence ID" value="AVK96396.1"/>
    <property type="molecule type" value="Genomic_DNA"/>
</dbReference>
<evidence type="ECO:0000256" key="1">
    <source>
        <dbReference type="SAM" id="Phobius"/>
    </source>
</evidence>
<dbReference type="GeneID" id="48276354"/>
<proteinExistence type="predicted"/>
<evidence type="ECO:0000313" key="5">
    <source>
        <dbReference type="Proteomes" id="UP000255295"/>
    </source>
</evidence>
<evidence type="ECO:0000313" key="3">
    <source>
        <dbReference type="EMBL" id="SUV17816.1"/>
    </source>
</evidence>
<sequence>MDNETIEKNELYGYKTYNIFAYIIGLLLSPLLGVIMGIVGVKQRKKYAWSIIVVSIVGGLLNFFLVSNL</sequence>
<reference evidence="3 5" key="2">
    <citation type="submission" date="2018-06" db="EMBL/GenBank/DDBJ databases">
        <authorList>
            <consortium name="Pathogen Informatics"/>
            <person name="Doyle S."/>
        </authorList>
    </citation>
    <scope>NUCLEOTIDE SEQUENCE [LARGE SCALE GENOMIC DNA]</scope>
    <source>
        <strain evidence="3 5">NCTC10338</strain>
    </source>
</reference>
<evidence type="ECO:0000313" key="4">
    <source>
        <dbReference type="Proteomes" id="UP000238825"/>
    </source>
</evidence>